<accession>N1PPX9</accession>
<dbReference type="InterPro" id="IPR000873">
    <property type="entry name" value="AMP-dep_synth/lig_dom"/>
</dbReference>
<dbReference type="Proteomes" id="UP000016933">
    <property type="component" value="Unassembled WGS sequence"/>
</dbReference>
<dbReference type="InterPro" id="IPR020845">
    <property type="entry name" value="AMP-binding_CS"/>
</dbReference>
<evidence type="ECO:0000313" key="5">
    <source>
        <dbReference type="EMBL" id="EME45486.1"/>
    </source>
</evidence>
<evidence type="ECO:0000313" key="6">
    <source>
        <dbReference type="Proteomes" id="UP000016933"/>
    </source>
</evidence>
<dbReference type="eggNOG" id="KOG1176">
    <property type="taxonomic scope" value="Eukaryota"/>
</dbReference>
<dbReference type="AlphaFoldDB" id="N1PPX9"/>
<evidence type="ECO:0000256" key="1">
    <source>
        <dbReference type="ARBA" id="ARBA00006432"/>
    </source>
</evidence>
<comment type="similarity">
    <text evidence="1">Belongs to the ATP-dependent AMP-binding enzyme family.</text>
</comment>
<dbReference type="GO" id="GO:0016405">
    <property type="term" value="F:CoA-ligase activity"/>
    <property type="evidence" value="ECO:0007669"/>
    <property type="project" value="TreeGrafter"/>
</dbReference>
<dbReference type="PROSITE" id="PS00455">
    <property type="entry name" value="AMP_BINDING"/>
    <property type="match status" value="1"/>
</dbReference>
<evidence type="ECO:0000259" key="4">
    <source>
        <dbReference type="Pfam" id="PF00501"/>
    </source>
</evidence>
<dbReference type="InterPro" id="IPR045851">
    <property type="entry name" value="AMP-bd_C_sf"/>
</dbReference>
<dbReference type="STRING" id="675120.N1PPX9"/>
<proteinExistence type="inferred from homology"/>
<organism evidence="5 6">
    <name type="scientific">Dothistroma septosporum (strain NZE10 / CBS 128990)</name>
    <name type="common">Red band needle blight fungus</name>
    <name type="synonym">Mycosphaerella pini</name>
    <dbReference type="NCBI Taxonomy" id="675120"/>
    <lineage>
        <taxon>Eukaryota</taxon>
        <taxon>Fungi</taxon>
        <taxon>Dikarya</taxon>
        <taxon>Ascomycota</taxon>
        <taxon>Pezizomycotina</taxon>
        <taxon>Dothideomycetes</taxon>
        <taxon>Dothideomycetidae</taxon>
        <taxon>Mycosphaerellales</taxon>
        <taxon>Mycosphaerellaceae</taxon>
        <taxon>Dothistroma</taxon>
    </lineage>
</organism>
<dbReference type="GO" id="GO:0019748">
    <property type="term" value="P:secondary metabolic process"/>
    <property type="evidence" value="ECO:0007669"/>
    <property type="project" value="TreeGrafter"/>
</dbReference>
<sequence length="462" mass="51042">MPRKSSSSHESPRDRPLTSTIPESTWCAAKEDSEIHAYAHAPNNRITKAEARDLERHIAYVLRHRHGIGSRGPGKDVVLSVASLDPFLPIVFYGIVAAGAPPLPISELTRQIRDSGTTLVLYSKEYEEATVAAAKECNIPPDRVLVIDSSSPIRMFEWPRLTSIAELERITTCLLYSSGTTGLPKGVHLSHWNLVSSNVISMRVGARYIARRMQEGHHFEWRTMECLPMAHIAGIQQSSLNPFYMGGTVYWMEKYNFRDFIMYSRQYRTVYQFSVPPIWLQVAKSPEVTDHFDSLEVASSGAAPMGLELVKEVSQELGKGDTFMTQTWGATETDGSTTATDWDSRDETGTVGRILPNVKLRVVDDEGQDVEPGEAGELLVVGPLVCQGHHNTAASIVNGWFVAADVDNIKNHLIADAAVIGMQSERYGTEVPKAFIVATAGESLAVEEVMEFAKNTLASHRQ</sequence>
<dbReference type="Gene3D" id="2.30.38.10">
    <property type="entry name" value="Luciferase, Domain 3"/>
    <property type="match status" value="1"/>
</dbReference>
<dbReference type="Gene3D" id="3.30.300.30">
    <property type="match status" value="1"/>
</dbReference>
<dbReference type="PANTHER" id="PTHR24096">
    <property type="entry name" value="LONG-CHAIN-FATTY-ACID--COA LIGASE"/>
    <property type="match status" value="1"/>
</dbReference>
<keyword evidence="2" id="KW-0436">Ligase</keyword>
<gene>
    <name evidence="5" type="ORF">DOTSEDRAFT_62006</name>
</gene>
<dbReference type="PANTHER" id="PTHR24096:SF149">
    <property type="entry name" value="AMP-BINDING DOMAIN-CONTAINING PROTEIN-RELATED"/>
    <property type="match status" value="1"/>
</dbReference>
<keyword evidence="6" id="KW-1185">Reference proteome</keyword>
<feature type="domain" description="AMP-dependent synthetase/ligase" evidence="4">
    <location>
        <begin position="34"/>
        <end position="388"/>
    </location>
</feature>
<protein>
    <recommendedName>
        <fullName evidence="4">AMP-dependent synthetase/ligase domain-containing protein</fullName>
    </recommendedName>
</protein>
<dbReference type="HOGENOM" id="CLU_000022_59_2_1"/>
<reference evidence="6" key="1">
    <citation type="journal article" date="2012" name="PLoS Genet.">
        <title>The genomes of the fungal plant pathogens Cladosporium fulvum and Dothistroma septosporum reveal adaptation to different hosts and lifestyles but also signatures of common ancestry.</title>
        <authorList>
            <person name="de Wit P.J.G.M."/>
            <person name="van der Burgt A."/>
            <person name="Oekmen B."/>
            <person name="Stergiopoulos I."/>
            <person name="Abd-Elsalam K.A."/>
            <person name="Aerts A.L."/>
            <person name="Bahkali A.H."/>
            <person name="Beenen H.G."/>
            <person name="Chettri P."/>
            <person name="Cox M.P."/>
            <person name="Datema E."/>
            <person name="de Vries R.P."/>
            <person name="Dhillon B."/>
            <person name="Ganley A.R."/>
            <person name="Griffiths S.A."/>
            <person name="Guo Y."/>
            <person name="Hamelin R.C."/>
            <person name="Henrissat B."/>
            <person name="Kabir M.S."/>
            <person name="Jashni M.K."/>
            <person name="Kema G."/>
            <person name="Klaubauf S."/>
            <person name="Lapidus A."/>
            <person name="Levasseur A."/>
            <person name="Lindquist E."/>
            <person name="Mehrabi R."/>
            <person name="Ohm R.A."/>
            <person name="Owen T.J."/>
            <person name="Salamov A."/>
            <person name="Schwelm A."/>
            <person name="Schijlen E."/>
            <person name="Sun H."/>
            <person name="van den Burg H.A."/>
            <person name="van Ham R.C.H.J."/>
            <person name="Zhang S."/>
            <person name="Goodwin S.B."/>
            <person name="Grigoriev I.V."/>
            <person name="Collemare J."/>
            <person name="Bradshaw R.E."/>
        </authorList>
    </citation>
    <scope>NUCLEOTIDE SEQUENCE [LARGE SCALE GENOMIC DNA]</scope>
    <source>
        <strain evidence="6">NZE10 / CBS 128990</strain>
    </source>
</reference>
<feature type="region of interest" description="Disordered" evidence="3">
    <location>
        <begin position="1"/>
        <end position="21"/>
    </location>
</feature>
<dbReference type="Gene3D" id="3.40.50.980">
    <property type="match status" value="2"/>
</dbReference>
<dbReference type="Pfam" id="PF00501">
    <property type="entry name" value="AMP-binding"/>
    <property type="match status" value="1"/>
</dbReference>
<reference evidence="5 6" key="2">
    <citation type="journal article" date="2012" name="PLoS Pathog.">
        <title>Diverse lifestyles and strategies of plant pathogenesis encoded in the genomes of eighteen Dothideomycetes fungi.</title>
        <authorList>
            <person name="Ohm R.A."/>
            <person name="Feau N."/>
            <person name="Henrissat B."/>
            <person name="Schoch C.L."/>
            <person name="Horwitz B.A."/>
            <person name="Barry K.W."/>
            <person name="Condon B.J."/>
            <person name="Copeland A.C."/>
            <person name="Dhillon B."/>
            <person name="Glaser F."/>
            <person name="Hesse C.N."/>
            <person name="Kosti I."/>
            <person name="LaButti K."/>
            <person name="Lindquist E.A."/>
            <person name="Lucas S."/>
            <person name="Salamov A.A."/>
            <person name="Bradshaw R.E."/>
            <person name="Ciuffetti L."/>
            <person name="Hamelin R.C."/>
            <person name="Kema G.H.J."/>
            <person name="Lawrence C."/>
            <person name="Scott J.A."/>
            <person name="Spatafora J.W."/>
            <person name="Turgeon B.G."/>
            <person name="de Wit P.J.G.M."/>
            <person name="Zhong S."/>
            <person name="Goodwin S.B."/>
            <person name="Grigoriev I.V."/>
        </authorList>
    </citation>
    <scope>NUCLEOTIDE SEQUENCE [LARGE SCALE GENOMIC DNA]</scope>
    <source>
        <strain evidence="6">NZE10 / CBS 128990</strain>
    </source>
</reference>
<dbReference type="OrthoDB" id="1898221at2759"/>
<name>N1PPX9_DOTSN</name>
<evidence type="ECO:0000256" key="2">
    <source>
        <dbReference type="ARBA" id="ARBA00022598"/>
    </source>
</evidence>
<evidence type="ECO:0000256" key="3">
    <source>
        <dbReference type="SAM" id="MobiDB-lite"/>
    </source>
</evidence>
<dbReference type="SUPFAM" id="SSF56801">
    <property type="entry name" value="Acetyl-CoA synthetase-like"/>
    <property type="match status" value="1"/>
</dbReference>
<dbReference type="EMBL" id="KB446538">
    <property type="protein sequence ID" value="EME45486.1"/>
    <property type="molecule type" value="Genomic_DNA"/>
</dbReference>